<sequence>MKQTKRKVRRRDTALSREQIVAAAIDLLDRGGEAGLTFKSLAAQLATGSGAIYGYISDKSDLMVAASDAVIAQVHRDSVSAEDARSSITAFALGMFDAFDAHPWVGAALTRMPGQSPLVRVFDTVGQHVRALGVPPDKEWASAMAVFNYIVGVGVQNAANAQAARALALDRTEALAALAGSWSALDPASYPFAQSVGSQLSAHDDRADFLAGIDILIAGMTRDHSHSIVAGGLPEMS</sequence>
<dbReference type="Proteomes" id="UP000292087">
    <property type="component" value="Unassembled WGS sequence"/>
</dbReference>
<reference evidence="6 7" key="1">
    <citation type="submission" date="2019-02" db="EMBL/GenBank/DDBJ databases">
        <title>WGS of Pseudoxanthomonas species novum from clinical isolates.</title>
        <authorList>
            <person name="Bernier A.-M."/>
            <person name="Bernard K."/>
            <person name="Vachon A."/>
        </authorList>
    </citation>
    <scope>NUCLEOTIDE SEQUENCE [LARGE SCALE GENOMIC DNA]</scope>
    <source>
        <strain evidence="6 7">NML140781</strain>
    </source>
</reference>
<dbReference type="SUPFAM" id="SSF48498">
    <property type="entry name" value="Tetracyclin repressor-like, C-terminal domain"/>
    <property type="match status" value="1"/>
</dbReference>
<dbReference type="PANTHER" id="PTHR30055:SF151">
    <property type="entry name" value="TRANSCRIPTIONAL REGULATORY PROTEIN"/>
    <property type="match status" value="1"/>
</dbReference>
<feature type="domain" description="HTH tetR-type" evidence="5">
    <location>
        <begin position="14"/>
        <end position="74"/>
    </location>
</feature>
<feature type="DNA-binding region" description="H-T-H motif" evidence="4">
    <location>
        <begin position="37"/>
        <end position="56"/>
    </location>
</feature>
<dbReference type="PANTHER" id="PTHR30055">
    <property type="entry name" value="HTH-TYPE TRANSCRIPTIONAL REGULATOR RUTR"/>
    <property type="match status" value="1"/>
</dbReference>
<keyword evidence="3" id="KW-0804">Transcription</keyword>
<dbReference type="InterPro" id="IPR001647">
    <property type="entry name" value="HTH_TetR"/>
</dbReference>
<dbReference type="RefSeq" id="WP_130522575.1">
    <property type="nucleotide sequence ID" value="NZ_SHMF01000001.1"/>
</dbReference>
<proteinExistence type="predicted"/>
<dbReference type="PROSITE" id="PS50977">
    <property type="entry name" value="HTH_TETR_2"/>
    <property type="match status" value="1"/>
</dbReference>
<dbReference type="InterPro" id="IPR050109">
    <property type="entry name" value="HTH-type_TetR-like_transc_reg"/>
</dbReference>
<protein>
    <submittedName>
        <fullName evidence="6">TetR/AcrR family transcriptional regulator</fullName>
    </submittedName>
</protein>
<keyword evidence="1" id="KW-0805">Transcription regulation</keyword>
<dbReference type="Gene3D" id="1.10.357.10">
    <property type="entry name" value="Tetracycline Repressor, domain 2"/>
    <property type="match status" value="1"/>
</dbReference>
<dbReference type="InterPro" id="IPR009057">
    <property type="entry name" value="Homeodomain-like_sf"/>
</dbReference>
<evidence type="ECO:0000259" key="5">
    <source>
        <dbReference type="PROSITE" id="PS50977"/>
    </source>
</evidence>
<evidence type="ECO:0000256" key="2">
    <source>
        <dbReference type="ARBA" id="ARBA00023125"/>
    </source>
</evidence>
<comment type="caution">
    <text evidence="6">The sequence shown here is derived from an EMBL/GenBank/DDBJ whole genome shotgun (WGS) entry which is preliminary data.</text>
</comment>
<gene>
    <name evidence="6" type="ORF">EA656_02780</name>
</gene>
<dbReference type="EMBL" id="SHMF01000001">
    <property type="protein sequence ID" value="TAA37605.1"/>
    <property type="molecule type" value="Genomic_DNA"/>
</dbReference>
<name>A0A4Q8M003_9GAMM</name>
<organism evidence="6 7">
    <name type="scientific">Pseudoxanthomonas winnipegensis</name>
    <dbReference type="NCBI Taxonomy" id="2480810"/>
    <lineage>
        <taxon>Bacteria</taxon>
        <taxon>Pseudomonadati</taxon>
        <taxon>Pseudomonadota</taxon>
        <taxon>Gammaproteobacteria</taxon>
        <taxon>Lysobacterales</taxon>
        <taxon>Lysobacteraceae</taxon>
        <taxon>Pseudoxanthomonas</taxon>
    </lineage>
</organism>
<dbReference type="AlphaFoldDB" id="A0A4Q8M003"/>
<dbReference type="GO" id="GO:0000976">
    <property type="term" value="F:transcription cis-regulatory region binding"/>
    <property type="evidence" value="ECO:0007669"/>
    <property type="project" value="TreeGrafter"/>
</dbReference>
<dbReference type="Gene3D" id="1.10.10.60">
    <property type="entry name" value="Homeodomain-like"/>
    <property type="match status" value="1"/>
</dbReference>
<dbReference type="GO" id="GO:0003700">
    <property type="term" value="F:DNA-binding transcription factor activity"/>
    <property type="evidence" value="ECO:0007669"/>
    <property type="project" value="TreeGrafter"/>
</dbReference>
<evidence type="ECO:0000256" key="3">
    <source>
        <dbReference type="ARBA" id="ARBA00023163"/>
    </source>
</evidence>
<dbReference type="SUPFAM" id="SSF46689">
    <property type="entry name" value="Homeodomain-like"/>
    <property type="match status" value="1"/>
</dbReference>
<keyword evidence="2 4" id="KW-0238">DNA-binding</keyword>
<dbReference type="InterPro" id="IPR036271">
    <property type="entry name" value="Tet_transcr_reg_TetR-rel_C_sf"/>
</dbReference>
<evidence type="ECO:0000256" key="4">
    <source>
        <dbReference type="PROSITE-ProRule" id="PRU00335"/>
    </source>
</evidence>
<evidence type="ECO:0000256" key="1">
    <source>
        <dbReference type="ARBA" id="ARBA00023015"/>
    </source>
</evidence>
<evidence type="ECO:0000313" key="6">
    <source>
        <dbReference type="EMBL" id="TAA37605.1"/>
    </source>
</evidence>
<evidence type="ECO:0000313" key="7">
    <source>
        <dbReference type="Proteomes" id="UP000292087"/>
    </source>
</evidence>
<accession>A0A4Q8M003</accession>